<name>A0ABP5Z1G2_STRLO</name>
<keyword evidence="7 10" id="KW-0326">Glycosidase</keyword>
<keyword evidence="5 10" id="KW-0378">Hydrolase</keyword>
<evidence type="ECO:0000256" key="10">
    <source>
        <dbReference type="RuleBase" id="RU361174"/>
    </source>
</evidence>
<dbReference type="PROSITE" id="PS51760">
    <property type="entry name" value="GH10_2"/>
    <property type="match status" value="1"/>
</dbReference>
<feature type="signal peptide" evidence="12">
    <location>
        <begin position="1"/>
        <end position="47"/>
    </location>
</feature>
<evidence type="ECO:0000256" key="7">
    <source>
        <dbReference type="ARBA" id="ARBA00023295"/>
    </source>
</evidence>
<feature type="compositionally biased region" description="Polar residues" evidence="11">
    <location>
        <begin position="478"/>
        <end position="498"/>
    </location>
</feature>
<dbReference type="InterPro" id="IPR017853">
    <property type="entry name" value="GH"/>
</dbReference>
<evidence type="ECO:0000256" key="4">
    <source>
        <dbReference type="ARBA" id="ARBA00022729"/>
    </source>
</evidence>
<reference evidence="15" key="1">
    <citation type="journal article" date="2019" name="Int. J. Syst. Evol. Microbiol.">
        <title>The Global Catalogue of Microorganisms (GCM) 10K type strain sequencing project: providing services to taxonomists for standard genome sequencing and annotation.</title>
        <authorList>
            <consortium name="The Broad Institute Genomics Platform"/>
            <consortium name="The Broad Institute Genome Sequencing Center for Infectious Disease"/>
            <person name="Wu L."/>
            <person name="Ma J."/>
        </authorList>
    </citation>
    <scope>NUCLEOTIDE SEQUENCE [LARGE SCALE GENOMIC DNA]</scope>
    <source>
        <strain evidence="15">JCM 4395</strain>
    </source>
</reference>
<keyword evidence="15" id="KW-1185">Reference proteome</keyword>
<dbReference type="SMART" id="SM00633">
    <property type="entry name" value="Glyco_10"/>
    <property type="match status" value="1"/>
</dbReference>
<dbReference type="InterPro" id="IPR031158">
    <property type="entry name" value="GH10_AS"/>
</dbReference>
<evidence type="ECO:0000256" key="2">
    <source>
        <dbReference type="ARBA" id="ARBA00007495"/>
    </source>
</evidence>
<dbReference type="Gene3D" id="2.80.10.50">
    <property type="match status" value="3"/>
</dbReference>
<dbReference type="PROSITE" id="PS00591">
    <property type="entry name" value="GH10_1"/>
    <property type="match status" value="1"/>
</dbReference>
<dbReference type="Pfam" id="PF14200">
    <property type="entry name" value="RicinB_lectin_2"/>
    <property type="match status" value="2"/>
</dbReference>
<dbReference type="Proteomes" id="UP001501777">
    <property type="component" value="Unassembled WGS sequence"/>
</dbReference>
<feature type="chain" id="PRO_5045636326" description="Beta-xylanase" evidence="12">
    <location>
        <begin position="48"/>
        <end position="498"/>
    </location>
</feature>
<dbReference type="InterPro" id="IPR035992">
    <property type="entry name" value="Ricin_B-like_lectins"/>
</dbReference>
<evidence type="ECO:0000256" key="11">
    <source>
        <dbReference type="SAM" id="MobiDB-lite"/>
    </source>
</evidence>
<gene>
    <name evidence="14" type="ORF">GCM10010276_28650</name>
</gene>
<evidence type="ECO:0000256" key="5">
    <source>
        <dbReference type="ARBA" id="ARBA00022801"/>
    </source>
</evidence>
<accession>A0ABP5Z1G2</accession>
<dbReference type="SMART" id="SM00458">
    <property type="entry name" value="RICIN"/>
    <property type="match status" value="1"/>
</dbReference>
<keyword evidence="6 10" id="KW-0119">Carbohydrate metabolism</keyword>
<evidence type="ECO:0000259" key="13">
    <source>
        <dbReference type="PROSITE" id="PS51760"/>
    </source>
</evidence>
<dbReference type="PRINTS" id="PR00134">
    <property type="entry name" value="GLHYDRLASE10"/>
</dbReference>
<dbReference type="Gene3D" id="3.20.20.80">
    <property type="entry name" value="Glycosidases"/>
    <property type="match status" value="1"/>
</dbReference>
<evidence type="ECO:0000256" key="1">
    <source>
        <dbReference type="ARBA" id="ARBA00000681"/>
    </source>
</evidence>
<dbReference type="PROSITE" id="PS50231">
    <property type="entry name" value="RICIN_B_LECTIN"/>
    <property type="match status" value="1"/>
</dbReference>
<evidence type="ECO:0000313" key="15">
    <source>
        <dbReference type="Proteomes" id="UP001501777"/>
    </source>
</evidence>
<dbReference type="InterPro" id="IPR000772">
    <property type="entry name" value="Ricin_B_lectin"/>
</dbReference>
<feature type="region of interest" description="Disordered" evidence="11">
    <location>
        <begin position="471"/>
        <end position="498"/>
    </location>
</feature>
<dbReference type="InterPro" id="IPR044846">
    <property type="entry name" value="GH10"/>
</dbReference>
<evidence type="ECO:0000256" key="12">
    <source>
        <dbReference type="SAM" id="SignalP"/>
    </source>
</evidence>
<protein>
    <recommendedName>
        <fullName evidence="10">Beta-xylanase</fullName>
        <ecNumber evidence="10">3.2.1.8</ecNumber>
    </recommendedName>
</protein>
<evidence type="ECO:0000256" key="3">
    <source>
        <dbReference type="ARBA" id="ARBA00022651"/>
    </source>
</evidence>
<dbReference type="SUPFAM" id="SSF51445">
    <property type="entry name" value="(Trans)glycosidases"/>
    <property type="match status" value="1"/>
</dbReference>
<sequence>MKKYSLPLPAAGLGKEPRPHKVLALAAGLAAGAALALAGPASPAAHAASGTLGTAAADSGRYFGTAVAAGKLGDSTYSTILDREFNMITPENEMKWDTTEPSRGNFNFGPADQIVGHAVAHGQRMRGHTLVWHSQLPGWVGSIRDANTLRSVMDNHITTEMSHFKGRIYAWDVVNEAFADGGSGQHRSSVFQDVLGNGFIEEAFRTARNADPSAKLCYNDYNIENWTDAKTQGVYSMVRDFKSRGVPIDCVGFQSHFGTGGPPASFQTTLSNFAALGVDVQITELDIAQAPASAYANTVRACMNVARCTGITVWGIRDSDSWRTGENPLLFDAGGNKKPAYDAALSALGGSTGNPGGIVTGTVYSLVDVAAGRALDVPGGQTANGTPLQVWDSHGGANQQWRASQNSDGSYTLTNVGSGRVLDEPGGQTGNGTRMEIWDANGGANQHWRATRNGDGSYTLTNVASGRALEVPAGQNGNGSPVQIWDSNGGANQHWTLT</sequence>
<dbReference type="Pfam" id="PF00331">
    <property type="entry name" value="Glyco_hydro_10"/>
    <property type="match status" value="1"/>
</dbReference>
<evidence type="ECO:0000256" key="9">
    <source>
        <dbReference type="PROSITE-ProRule" id="PRU10061"/>
    </source>
</evidence>
<keyword evidence="8 10" id="KW-0624">Polysaccharide degradation</keyword>
<dbReference type="InterPro" id="IPR001000">
    <property type="entry name" value="GH10_dom"/>
</dbReference>
<evidence type="ECO:0000256" key="6">
    <source>
        <dbReference type="ARBA" id="ARBA00023277"/>
    </source>
</evidence>
<evidence type="ECO:0000313" key="14">
    <source>
        <dbReference type="EMBL" id="GAA2488242.1"/>
    </source>
</evidence>
<organism evidence="14 15">
    <name type="scientific">Streptomyces longisporus</name>
    <dbReference type="NCBI Taxonomy" id="1948"/>
    <lineage>
        <taxon>Bacteria</taxon>
        <taxon>Bacillati</taxon>
        <taxon>Actinomycetota</taxon>
        <taxon>Actinomycetes</taxon>
        <taxon>Kitasatosporales</taxon>
        <taxon>Streptomycetaceae</taxon>
        <taxon>Streptomyces</taxon>
    </lineage>
</organism>
<dbReference type="CDD" id="cd00161">
    <property type="entry name" value="beta-trefoil_Ricin-like"/>
    <property type="match status" value="1"/>
</dbReference>
<comment type="catalytic activity">
    <reaction evidence="1 10">
        <text>Endohydrolysis of (1-&gt;4)-beta-D-xylosidic linkages in xylans.</text>
        <dbReference type="EC" id="3.2.1.8"/>
    </reaction>
</comment>
<dbReference type="EC" id="3.2.1.8" evidence="10"/>
<comment type="caution">
    <text evidence="14">The sequence shown here is derived from an EMBL/GenBank/DDBJ whole genome shotgun (WGS) entry which is preliminary data.</text>
</comment>
<keyword evidence="3" id="KW-0858">Xylan degradation</keyword>
<feature type="active site" description="Nucleophile" evidence="9">
    <location>
        <position position="284"/>
    </location>
</feature>
<dbReference type="SUPFAM" id="SSF50370">
    <property type="entry name" value="Ricin B-like lectins"/>
    <property type="match status" value="1"/>
</dbReference>
<dbReference type="PANTHER" id="PTHR31490:SF88">
    <property type="entry name" value="BETA-XYLANASE"/>
    <property type="match status" value="1"/>
</dbReference>
<dbReference type="PANTHER" id="PTHR31490">
    <property type="entry name" value="GLYCOSYL HYDROLASE"/>
    <property type="match status" value="1"/>
</dbReference>
<comment type="similarity">
    <text evidence="2 10">Belongs to the glycosyl hydrolase 10 (cellulase F) family.</text>
</comment>
<keyword evidence="4 12" id="KW-0732">Signal</keyword>
<feature type="domain" description="GH10" evidence="13">
    <location>
        <begin position="46"/>
        <end position="347"/>
    </location>
</feature>
<dbReference type="EMBL" id="BAAASG010000007">
    <property type="protein sequence ID" value="GAA2488242.1"/>
    <property type="molecule type" value="Genomic_DNA"/>
</dbReference>
<proteinExistence type="inferred from homology"/>
<evidence type="ECO:0000256" key="8">
    <source>
        <dbReference type="ARBA" id="ARBA00023326"/>
    </source>
</evidence>